<evidence type="ECO:0000256" key="1">
    <source>
        <dbReference type="SAM" id="MobiDB-lite"/>
    </source>
</evidence>
<evidence type="ECO:0000313" key="2">
    <source>
        <dbReference type="EMBL" id="KAK3742839.1"/>
    </source>
</evidence>
<accession>A0AAE1CXD7</accession>
<evidence type="ECO:0000313" key="3">
    <source>
        <dbReference type="Proteomes" id="UP001283361"/>
    </source>
</evidence>
<keyword evidence="3" id="KW-1185">Reference proteome</keyword>
<gene>
    <name evidence="2" type="ORF">RRG08_064238</name>
</gene>
<feature type="region of interest" description="Disordered" evidence="1">
    <location>
        <begin position="86"/>
        <end position="121"/>
    </location>
</feature>
<dbReference type="Proteomes" id="UP001283361">
    <property type="component" value="Unassembled WGS sequence"/>
</dbReference>
<dbReference type="EMBL" id="JAWDGP010006339">
    <property type="protein sequence ID" value="KAK3742839.1"/>
    <property type="molecule type" value="Genomic_DNA"/>
</dbReference>
<reference evidence="2" key="1">
    <citation type="journal article" date="2023" name="G3 (Bethesda)">
        <title>A reference genome for the long-term kleptoplast-retaining sea slug Elysia crispata morphotype clarki.</title>
        <authorList>
            <person name="Eastman K.E."/>
            <person name="Pendleton A.L."/>
            <person name="Shaikh M.A."/>
            <person name="Suttiyut T."/>
            <person name="Ogas R."/>
            <person name="Tomko P."/>
            <person name="Gavelis G."/>
            <person name="Widhalm J.R."/>
            <person name="Wisecaver J.H."/>
        </authorList>
    </citation>
    <scope>NUCLEOTIDE SEQUENCE</scope>
    <source>
        <strain evidence="2">ECLA1</strain>
    </source>
</reference>
<sequence length="146" mass="16154">MPKEYSYRLDLFHDKEYVCKLKHALYDDKEYTSATDRRYKAQSPLVDGEKNVFMKTRSAKANSKPICLLEQRNRVELTWGPVTSTNRSVSEEAADDSGYKTITTVTQAGPDDPPAPNPDPPIVDVAVNNQTSSHAASVMEMASGGV</sequence>
<protein>
    <submittedName>
        <fullName evidence="2">Uncharacterized protein</fullName>
    </submittedName>
</protein>
<feature type="compositionally biased region" description="Pro residues" evidence="1">
    <location>
        <begin position="111"/>
        <end position="121"/>
    </location>
</feature>
<comment type="caution">
    <text evidence="2">The sequence shown here is derived from an EMBL/GenBank/DDBJ whole genome shotgun (WGS) entry which is preliminary data.</text>
</comment>
<name>A0AAE1CXD7_9GAST</name>
<dbReference type="AlphaFoldDB" id="A0AAE1CXD7"/>
<proteinExistence type="predicted"/>
<organism evidence="2 3">
    <name type="scientific">Elysia crispata</name>
    <name type="common">lettuce slug</name>
    <dbReference type="NCBI Taxonomy" id="231223"/>
    <lineage>
        <taxon>Eukaryota</taxon>
        <taxon>Metazoa</taxon>
        <taxon>Spiralia</taxon>
        <taxon>Lophotrochozoa</taxon>
        <taxon>Mollusca</taxon>
        <taxon>Gastropoda</taxon>
        <taxon>Heterobranchia</taxon>
        <taxon>Euthyneura</taxon>
        <taxon>Panpulmonata</taxon>
        <taxon>Sacoglossa</taxon>
        <taxon>Placobranchoidea</taxon>
        <taxon>Plakobranchidae</taxon>
        <taxon>Elysia</taxon>
    </lineage>
</organism>